<organism evidence="1 2">
    <name type="scientific">Glycocaulis albus</name>
    <dbReference type="NCBI Taxonomy" id="1382801"/>
    <lineage>
        <taxon>Bacteria</taxon>
        <taxon>Pseudomonadati</taxon>
        <taxon>Pseudomonadota</taxon>
        <taxon>Alphaproteobacteria</taxon>
        <taxon>Maricaulales</taxon>
        <taxon>Maricaulaceae</taxon>
        <taxon>Glycocaulis</taxon>
    </lineage>
</organism>
<protein>
    <recommendedName>
        <fullName evidence="3">Secreted protein</fullName>
    </recommendedName>
</protein>
<sequence length="68" mass="7211">MRFVFGIAAAVIICAGWAICPASLREEVTRSVTPDAETVEEMRAGAEVILAALAVQAPDLDEDERAGH</sequence>
<evidence type="ECO:0008006" key="3">
    <source>
        <dbReference type="Google" id="ProtNLM"/>
    </source>
</evidence>
<accession>A0ABQ1XK41</accession>
<evidence type="ECO:0000313" key="1">
    <source>
        <dbReference type="EMBL" id="GGG95808.1"/>
    </source>
</evidence>
<comment type="caution">
    <text evidence="1">The sequence shown here is derived from an EMBL/GenBank/DDBJ whole genome shotgun (WGS) entry which is preliminary data.</text>
</comment>
<dbReference type="Proteomes" id="UP000648722">
    <property type="component" value="Unassembled WGS sequence"/>
</dbReference>
<dbReference type="EMBL" id="BMFS01000003">
    <property type="protein sequence ID" value="GGG95808.1"/>
    <property type="molecule type" value="Genomic_DNA"/>
</dbReference>
<proteinExistence type="predicted"/>
<keyword evidence="2" id="KW-1185">Reference proteome</keyword>
<reference evidence="2" key="1">
    <citation type="journal article" date="2019" name="Int. J. Syst. Evol. Microbiol.">
        <title>The Global Catalogue of Microorganisms (GCM) 10K type strain sequencing project: providing services to taxonomists for standard genome sequencing and annotation.</title>
        <authorList>
            <consortium name="The Broad Institute Genomics Platform"/>
            <consortium name="The Broad Institute Genome Sequencing Center for Infectious Disease"/>
            <person name="Wu L."/>
            <person name="Ma J."/>
        </authorList>
    </citation>
    <scope>NUCLEOTIDE SEQUENCE [LARGE SCALE GENOMIC DNA]</scope>
    <source>
        <strain evidence="2">CGMCC 1.12766</strain>
    </source>
</reference>
<name>A0ABQ1XK41_9PROT</name>
<dbReference type="RefSeq" id="WP_188451394.1">
    <property type="nucleotide sequence ID" value="NZ_BMFS01000003.1"/>
</dbReference>
<gene>
    <name evidence="1" type="ORF">GCM10007420_09270</name>
</gene>
<evidence type="ECO:0000313" key="2">
    <source>
        <dbReference type="Proteomes" id="UP000648722"/>
    </source>
</evidence>